<evidence type="ECO:0000313" key="14">
    <source>
        <dbReference type="EMBL" id="AFM23301.1"/>
    </source>
</evidence>
<evidence type="ECO:0000313" key="15">
    <source>
        <dbReference type="Proteomes" id="UP000006055"/>
    </source>
</evidence>
<dbReference type="Gene3D" id="3.40.50.12780">
    <property type="entry name" value="N-terminal domain of ligase-like"/>
    <property type="match status" value="1"/>
</dbReference>
<comment type="pathway">
    <text evidence="6 11">Aromatic compound metabolism; phenylacetate degradation.</text>
</comment>
<dbReference type="RefSeq" id="WP_014808457.1">
    <property type="nucleotide sequence ID" value="NC_018025.1"/>
</dbReference>
<dbReference type="OrthoDB" id="580775at2"/>
<sequence>MAKKYWDEKFEIMNESDMKAWQLQQLKQTVAWVYERVPFYKKAFDNAGVKPSDLQKLEDIAKFPFSVKTDLRDNYPFGLCAVPMSDVVRIHASSGTTGKPITGPYTAEDLNQWADLMARGLWAQEVRPDSILQNAYGMGLFTGGLGFLQGAMRIGCAVVPSGAGMTERQIMLIQDFGTTALCCTPSYCLTIIEKAEKMGIDFRKTNLRTGHFGAEPWTVEMRTEIEARSGIHAYEHYGLTELMGPGVSFTCEYYNIHINEDHVLPEIVDPGTLEPVDLGEEGELIFTSLQRRAMPMIRYRTRDICALRRDKCECGRTLITMDKILGRSDDMMIISGVNVFPSQIETVLMEFEEVEPLYQIRLRKKGYIDHIGVETEVKAAVYQSGQETLDNLCKKISSRIQQVIGINVPITILPPETIERSIGKAKRIIDER</sequence>
<dbReference type="Proteomes" id="UP000006055">
    <property type="component" value="Chromosome"/>
</dbReference>
<dbReference type="FunFam" id="3.40.50.12780:FF:000016">
    <property type="entry name" value="Phenylacetate-coenzyme A ligase"/>
    <property type="match status" value="1"/>
</dbReference>
<dbReference type="KEGG" id="dti:Desti_0569"/>
<organism evidence="14 15">
    <name type="scientific">Desulfomonile tiedjei (strain ATCC 49306 / DSM 6799 / DCB-1)</name>
    <dbReference type="NCBI Taxonomy" id="706587"/>
    <lineage>
        <taxon>Bacteria</taxon>
        <taxon>Pseudomonadati</taxon>
        <taxon>Thermodesulfobacteriota</taxon>
        <taxon>Desulfomonilia</taxon>
        <taxon>Desulfomonilales</taxon>
        <taxon>Desulfomonilaceae</taxon>
        <taxon>Desulfomonile</taxon>
    </lineage>
</organism>
<evidence type="ECO:0000259" key="12">
    <source>
        <dbReference type="Pfam" id="PF00501"/>
    </source>
</evidence>
<evidence type="ECO:0000256" key="5">
    <source>
        <dbReference type="ARBA" id="ARBA00022741"/>
    </source>
</evidence>
<dbReference type="AlphaFoldDB" id="I4C160"/>
<dbReference type="InterPro" id="IPR045851">
    <property type="entry name" value="AMP-bd_C_sf"/>
</dbReference>
<dbReference type="PANTHER" id="PTHR43439">
    <property type="entry name" value="PHENYLACETATE-COENZYME A LIGASE"/>
    <property type="match status" value="1"/>
</dbReference>
<comment type="subunit">
    <text evidence="1">Monomer.</text>
</comment>
<feature type="domain" description="AMP-dependent synthetase/ligase" evidence="12">
    <location>
        <begin position="81"/>
        <end position="286"/>
    </location>
</feature>
<dbReference type="EC" id="6.2.1.30" evidence="8 11"/>
<dbReference type="PIRSF" id="PIRSF006444">
    <property type="entry name" value="PaaK"/>
    <property type="match status" value="1"/>
</dbReference>
<keyword evidence="2" id="KW-0596">Phosphopantetheine</keyword>
<comment type="function">
    <text evidence="11">Catalyzes the activation of phenylacetic acid (PA) to phenylacetyl-CoA (PA-CoA).</text>
</comment>
<dbReference type="eggNOG" id="COG1541">
    <property type="taxonomic scope" value="Bacteria"/>
</dbReference>
<dbReference type="InterPro" id="IPR051414">
    <property type="entry name" value="Adenylate-forming_Reductase"/>
</dbReference>
<dbReference type="HOGENOM" id="CLU_035301_1_1_7"/>
<dbReference type="GO" id="GO:0010124">
    <property type="term" value="P:phenylacetate catabolic process"/>
    <property type="evidence" value="ECO:0007669"/>
    <property type="project" value="UniProtKB-UniRule"/>
</dbReference>
<evidence type="ECO:0000256" key="6">
    <source>
        <dbReference type="ARBA" id="ARBA00060591"/>
    </source>
</evidence>
<dbReference type="SUPFAM" id="SSF56801">
    <property type="entry name" value="Acetyl-CoA synthetase-like"/>
    <property type="match status" value="1"/>
</dbReference>
<dbReference type="InterPro" id="IPR011880">
    <property type="entry name" value="PA_CoA_ligase"/>
</dbReference>
<comment type="catalytic activity">
    <reaction evidence="11">
        <text>2-phenylacetate + ATP + CoA = phenylacetyl-CoA + AMP + diphosphate</text>
        <dbReference type="Rhea" id="RHEA:20956"/>
        <dbReference type="ChEBI" id="CHEBI:18401"/>
        <dbReference type="ChEBI" id="CHEBI:30616"/>
        <dbReference type="ChEBI" id="CHEBI:33019"/>
        <dbReference type="ChEBI" id="CHEBI:57287"/>
        <dbReference type="ChEBI" id="CHEBI:57390"/>
        <dbReference type="ChEBI" id="CHEBI:456215"/>
        <dbReference type="EC" id="6.2.1.30"/>
    </reaction>
</comment>
<proteinExistence type="inferred from homology"/>
<evidence type="ECO:0000259" key="13">
    <source>
        <dbReference type="Pfam" id="PF14535"/>
    </source>
</evidence>
<keyword evidence="3" id="KW-0597">Phosphoprotein</keyword>
<evidence type="ECO:0000256" key="7">
    <source>
        <dbReference type="ARBA" id="ARBA00061566"/>
    </source>
</evidence>
<dbReference type="InterPro" id="IPR000873">
    <property type="entry name" value="AMP-dep_synth/lig_dom"/>
</dbReference>
<evidence type="ECO:0000256" key="4">
    <source>
        <dbReference type="ARBA" id="ARBA00022598"/>
    </source>
</evidence>
<evidence type="ECO:0000256" key="2">
    <source>
        <dbReference type="ARBA" id="ARBA00022450"/>
    </source>
</evidence>
<protein>
    <recommendedName>
        <fullName evidence="9 11">Phenylacetate-coenzyme A ligase</fullName>
        <ecNumber evidence="8 11">6.2.1.30</ecNumber>
    </recommendedName>
    <alternativeName>
        <fullName evidence="10 11">Phenylacetyl-CoA ligase</fullName>
    </alternativeName>
</protein>
<comment type="similarity">
    <text evidence="7 11">Belongs to the phenylacetyl-CoA ligase family.</text>
</comment>
<dbReference type="InterPro" id="IPR042099">
    <property type="entry name" value="ANL_N_sf"/>
</dbReference>
<evidence type="ECO:0000256" key="8">
    <source>
        <dbReference type="ARBA" id="ARBA00066629"/>
    </source>
</evidence>
<dbReference type="UniPathway" id="UPA00930"/>
<keyword evidence="5 11" id="KW-0547">Nucleotide-binding</keyword>
<dbReference type="PANTHER" id="PTHR43439:SF2">
    <property type="entry name" value="ENZYME, PUTATIVE (JCVI)-RELATED"/>
    <property type="match status" value="1"/>
</dbReference>
<name>I4C160_DESTA</name>
<feature type="domain" description="AMP-dependent ligase C-terminal" evidence="13">
    <location>
        <begin position="336"/>
        <end position="432"/>
    </location>
</feature>
<dbReference type="GO" id="GO:0047475">
    <property type="term" value="F:phenylacetate-CoA ligase activity"/>
    <property type="evidence" value="ECO:0007669"/>
    <property type="project" value="UniProtKB-EC"/>
</dbReference>
<keyword evidence="4 11" id="KW-0436">Ligase</keyword>
<gene>
    <name evidence="14" type="ordered locus">Desti_0569</name>
</gene>
<dbReference type="GO" id="GO:0000166">
    <property type="term" value="F:nucleotide binding"/>
    <property type="evidence" value="ECO:0007669"/>
    <property type="project" value="UniProtKB-KW"/>
</dbReference>
<dbReference type="Pfam" id="PF14535">
    <property type="entry name" value="AMP-binding_C_2"/>
    <property type="match status" value="1"/>
</dbReference>
<evidence type="ECO:0000256" key="1">
    <source>
        <dbReference type="ARBA" id="ARBA00011245"/>
    </source>
</evidence>
<keyword evidence="15" id="KW-1185">Reference proteome</keyword>
<dbReference type="PATRIC" id="fig|706587.4.peg.651"/>
<evidence type="ECO:0000256" key="10">
    <source>
        <dbReference type="ARBA" id="ARBA00075111"/>
    </source>
</evidence>
<evidence type="ECO:0000256" key="9">
    <source>
        <dbReference type="ARBA" id="ARBA00068695"/>
    </source>
</evidence>
<evidence type="ECO:0000256" key="11">
    <source>
        <dbReference type="PIRNR" id="PIRNR006444"/>
    </source>
</evidence>
<dbReference type="STRING" id="706587.Desti_0569"/>
<accession>I4C160</accession>
<reference evidence="15" key="1">
    <citation type="submission" date="2012-06" db="EMBL/GenBank/DDBJ databases">
        <title>Complete sequence of chromosome of Desulfomonile tiedjei DSM 6799.</title>
        <authorList>
            <person name="Lucas S."/>
            <person name="Copeland A."/>
            <person name="Lapidus A."/>
            <person name="Glavina del Rio T."/>
            <person name="Dalin E."/>
            <person name="Tice H."/>
            <person name="Bruce D."/>
            <person name="Goodwin L."/>
            <person name="Pitluck S."/>
            <person name="Peters L."/>
            <person name="Ovchinnikova G."/>
            <person name="Zeytun A."/>
            <person name="Lu M."/>
            <person name="Kyrpides N."/>
            <person name="Mavromatis K."/>
            <person name="Ivanova N."/>
            <person name="Brettin T."/>
            <person name="Detter J.C."/>
            <person name="Han C."/>
            <person name="Larimer F."/>
            <person name="Land M."/>
            <person name="Hauser L."/>
            <person name="Markowitz V."/>
            <person name="Cheng J.-F."/>
            <person name="Hugenholtz P."/>
            <person name="Woyke T."/>
            <person name="Wu D."/>
            <person name="Spring S."/>
            <person name="Schroeder M."/>
            <person name="Brambilla E."/>
            <person name="Klenk H.-P."/>
            <person name="Eisen J.A."/>
        </authorList>
    </citation>
    <scope>NUCLEOTIDE SEQUENCE [LARGE SCALE GENOMIC DNA]</scope>
    <source>
        <strain evidence="15">ATCC 49306 / DSM 6799 / DCB-1</strain>
    </source>
</reference>
<dbReference type="CDD" id="cd05913">
    <property type="entry name" value="PaaK"/>
    <property type="match status" value="1"/>
</dbReference>
<dbReference type="InterPro" id="IPR028154">
    <property type="entry name" value="AMP-dep_Lig_C"/>
</dbReference>
<dbReference type="EMBL" id="CP003360">
    <property type="protein sequence ID" value="AFM23301.1"/>
    <property type="molecule type" value="Genomic_DNA"/>
</dbReference>
<dbReference type="Pfam" id="PF00501">
    <property type="entry name" value="AMP-binding"/>
    <property type="match status" value="1"/>
</dbReference>
<evidence type="ECO:0000256" key="3">
    <source>
        <dbReference type="ARBA" id="ARBA00022553"/>
    </source>
</evidence>
<dbReference type="Gene3D" id="3.30.300.30">
    <property type="match status" value="1"/>
</dbReference>